<evidence type="ECO:0000313" key="1">
    <source>
        <dbReference type="EMBL" id="CAA9573129.1"/>
    </source>
</evidence>
<dbReference type="AlphaFoldDB" id="A0A6J4V9U8"/>
<proteinExistence type="predicted"/>
<dbReference type="PANTHER" id="PTHR37203">
    <property type="match status" value="1"/>
</dbReference>
<dbReference type="PANTHER" id="PTHR37203:SF3">
    <property type="entry name" value="SLR0975 PROTEIN"/>
    <property type="match status" value="1"/>
</dbReference>
<dbReference type="EMBL" id="CADCWO010000103">
    <property type="protein sequence ID" value="CAA9573129.1"/>
    <property type="molecule type" value="Genomic_DNA"/>
</dbReference>
<organism evidence="1">
    <name type="scientific">uncultured Synechococcales cyanobacterium</name>
    <dbReference type="NCBI Taxonomy" id="1936017"/>
    <lineage>
        <taxon>Bacteria</taxon>
        <taxon>Bacillati</taxon>
        <taxon>Cyanobacteriota</taxon>
        <taxon>Cyanophyceae</taxon>
        <taxon>Synechococcales</taxon>
        <taxon>environmental samples</taxon>
    </lineage>
</organism>
<accession>A0A6J4V9U8</accession>
<reference evidence="1" key="1">
    <citation type="submission" date="2020-02" db="EMBL/GenBank/DDBJ databases">
        <authorList>
            <person name="Meier V. D."/>
        </authorList>
    </citation>
    <scope>NUCLEOTIDE SEQUENCE</scope>
    <source>
        <strain evidence="1">AVDCRST_MAG81</strain>
    </source>
</reference>
<protein>
    <submittedName>
        <fullName evidence="1">Uncharacterized protein</fullName>
    </submittedName>
</protein>
<name>A0A6J4V9U8_9CYAN</name>
<gene>
    <name evidence="1" type="ORF">AVDCRST_MAG81-3031</name>
</gene>
<sequence>MDELRTALELATEEELLDLTEILFCRKFNPLDYLQVPDPVRVQNQHRDAWLDALEDRFRFLAADGITVLKGKTSQVSYRHVLLQVCRHLKLPYSPSLSTTDLEAEIFLNLLNRAWRKLPVRDQKTLKQRINHSIAEATTAEPLLRKLPQDPLRLILEGGSALAVNAVIRPILLQQVAYQFALHFATYQAAEQAAVRGGAALLQLQGQAALQTAQRGMAFSAARYGAIKGVFTFLGPALWVWFFGDLGWRAIATNYGRVIPTVFALAQIRLTHVEFSPA</sequence>